<evidence type="ECO:0000259" key="4">
    <source>
        <dbReference type="Pfam" id="PF03446"/>
    </source>
</evidence>
<reference evidence="6 7" key="1">
    <citation type="submission" date="2023-06" db="EMBL/GenBank/DDBJ databases">
        <authorList>
            <person name="Oyuntsetseg B."/>
            <person name="Kim S.B."/>
        </authorList>
    </citation>
    <scope>NUCLEOTIDE SEQUENCE [LARGE SCALE GENOMIC DNA]</scope>
    <source>
        <strain evidence="6 7">2-15</strain>
    </source>
</reference>
<evidence type="ECO:0000256" key="1">
    <source>
        <dbReference type="ARBA" id="ARBA00009080"/>
    </source>
</evidence>
<gene>
    <name evidence="6" type="ORF">QRX50_34170</name>
</gene>
<dbReference type="InterPro" id="IPR013328">
    <property type="entry name" value="6PGD_dom2"/>
</dbReference>
<dbReference type="Pfam" id="PF09130">
    <property type="entry name" value="DUF1932"/>
    <property type="match status" value="1"/>
</dbReference>
<protein>
    <submittedName>
        <fullName evidence="6">DUF1932 domain-containing protein</fullName>
    </submittedName>
</protein>
<accession>A0A9Y2IB53</accession>
<feature type="domain" description="6-phosphogluconate dehydrogenase NADP-binding" evidence="4">
    <location>
        <begin position="3"/>
        <end position="121"/>
    </location>
</feature>
<organism evidence="6 7">
    <name type="scientific">Amycolatopsis carbonis</name>
    <dbReference type="NCBI Taxonomy" id="715471"/>
    <lineage>
        <taxon>Bacteria</taxon>
        <taxon>Bacillati</taxon>
        <taxon>Actinomycetota</taxon>
        <taxon>Actinomycetes</taxon>
        <taxon>Pseudonocardiales</taxon>
        <taxon>Pseudonocardiaceae</taxon>
        <taxon>Amycolatopsis</taxon>
    </lineage>
</organism>
<dbReference type="KEGG" id="acab:QRX50_34170"/>
<dbReference type="SUPFAM" id="SSF51735">
    <property type="entry name" value="NAD(P)-binding Rossmann-fold domains"/>
    <property type="match status" value="1"/>
</dbReference>
<dbReference type="Gene3D" id="3.40.50.720">
    <property type="entry name" value="NAD(P)-binding Rossmann-like Domain"/>
    <property type="match status" value="1"/>
</dbReference>
<dbReference type="PANTHER" id="PTHR43580:SF2">
    <property type="entry name" value="CYTOKINE-LIKE NUCLEAR FACTOR N-PAC"/>
    <property type="match status" value="1"/>
</dbReference>
<dbReference type="PIRSF" id="PIRSF000103">
    <property type="entry name" value="HIBADH"/>
    <property type="match status" value="1"/>
</dbReference>
<dbReference type="InterPro" id="IPR036291">
    <property type="entry name" value="NAD(P)-bd_dom_sf"/>
</dbReference>
<dbReference type="InterPro" id="IPR015814">
    <property type="entry name" value="Pgluconate_DH_NAD-bd_C"/>
</dbReference>
<dbReference type="RefSeq" id="WP_285967235.1">
    <property type="nucleotide sequence ID" value="NZ_CP127294.1"/>
</dbReference>
<dbReference type="InterPro" id="IPR051265">
    <property type="entry name" value="HIBADH-related_NP60_sf"/>
</dbReference>
<evidence type="ECO:0000313" key="6">
    <source>
        <dbReference type="EMBL" id="WIX76487.1"/>
    </source>
</evidence>
<dbReference type="SUPFAM" id="SSF48179">
    <property type="entry name" value="6-phosphogluconate dehydrogenase C-terminal domain-like"/>
    <property type="match status" value="1"/>
</dbReference>
<dbReference type="GO" id="GO:0016491">
    <property type="term" value="F:oxidoreductase activity"/>
    <property type="evidence" value="ECO:0007669"/>
    <property type="project" value="UniProtKB-KW"/>
</dbReference>
<evidence type="ECO:0000256" key="3">
    <source>
        <dbReference type="PIRSR" id="PIRSR000103-1"/>
    </source>
</evidence>
<dbReference type="InterPro" id="IPR008927">
    <property type="entry name" value="6-PGluconate_DH-like_C_sf"/>
</dbReference>
<keyword evidence="7" id="KW-1185">Reference proteome</keyword>
<dbReference type="GO" id="GO:0050661">
    <property type="term" value="F:NADP binding"/>
    <property type="evidence" value="ECO:0007669"/>
    <property type="project" value="InterPro"/>
</dbReference>
<evidence type="ECO:0000256" key="2">
    <source>
        <dbReference type="ARBA" id="ARBA00023002"/>
    </source>
</evidence>
<evidence type="ECO:0000259" key="5">
    <source>
        <dbReference type="Pfam" id="PF09130"/>
    </source>
</evidence>
<dbReference type="Gene3D" id="1.10.1040.10">
    <property type="entry name" value="N-(1-d-carboxylethyl)-l-norvaline Dehydrogenase, domain 2"/>
    <property type="match status" value="1"/>
</dbReference>
<proteinExistence type="inferred from homology"/>
<sequence length="297" mass="31233">MTTITLLGLGEVGSVLAEDLTGVELTAWDVALADPASAATRNAERFGLVSAVDAHDAVRAADLVISAVTAANDLTAAKSIADGLPAGCWFLDLNSAAPGQKQASAEVIEKAGGRYVEAAVMSPINPKRLAAPMLLGGPHAAGFAEFARPLGFTGLEVYADVVGRAAATKLCRSVVIKGVEALLTESLLAAREWGVEGRVLGSLSNLLPSDDWESLAAYMISRSLEHGVRRAEELREAAVTVAETGVEPVMAEAIARRQDWAAAHRPVDLGELETRLLPLLDSVRTRMSEEDRKGDTE</sequence>
<feature type="domain" description="Phosphogluconate dehydrogenase NAD-binding putative C-terminal" evidence="5">
    <location>
        <begin position="190"/>
        <end position="260"/>
    </location>
</feature>
<dbReference type="EMBL" id="CP127294">
    <property type="protein sequence ID" value="WIX76487.1"/>
    <property type="molecule type" value="Genomic_DNA"/>
</dbReference>
<comment type="similarity">
    <text evidence="1">Belongs to the HIBADH-related family.</text>
</comment>
<dbReference type="PANTHER" id="PTHR43580">
    <property type="entry name" value="OXIDOREDUCTASE GLYR1-RELATED"/>
    <property type="match status" value="1"/>
</dbReference>
<dbReference type="InterPro" id="IPR015815">
    <property type="entry name" value="HIBADH-related"/>
</dbReference>
<name>A0A9Y2IB53_9PSEU</name>
<dbReference type="InterPro" id="IPR006115">
    <property type="entry name" value="6PGDH_NADP-bd"/>
</dbReference>
<evidence type="ECO:0000313" key="7">
    <source>
        <dbReference type="Proteomes" id="UP001236014"/>
    </source>
</evidence>
<dbReference type="Pfam" id="PF03446">
    <property type="entry name" value="NAD_binding_2"/>
    <property type="match status" value="1"/>
</dbReference>
<feature type="active site" evidence="3">
    <location>
        <position position="169"/>
    </location>
</feature>
<dbReference type="Proteomes" id="UP001236014">
    <property type="component" value="Chromosome"/>
</dbReference>
<keyword evidence="2" id="KW-0560">Oxidoreductase</keyword>
<dbReference type="AlphaFoldDB" id="A0A9Y2IB53"/>